<organism evidence="1">
    <name type="scientific">Arundo donax</name>
    <name type="common">Giant reed</name>
    <name type="synonym">Donax arundinaceus</name>
    <dbReference type="NCBI Taxonomy" id="35708"/>
    <lineage>
        <taxon>Eukaryota</taxon>
        <taxon>Viridiplantae</taxon>
        <taxon>Streptophyta</taxon>
        <taxon>Embryophyta</taxon>
        <taxon>Tracheophyta</taxon>
        <taxon>Spermatophyta</taxon>
        <taxon>Magnoliopsida</taxon>
        <taxon>Liliopsida</taxon>
        <taxon>Poales</taxon>
        <taxon>Poaceae</taxon>
        <taxon>PACMAD clade</taxon>
        <taxon>Arundinoideae</taxon>
        <taxon>Arundineae</taxon>
        <taxon>Arundo</taxon>
    </lineage>
</organism>
<sequence length="40" mass="4478">MDGRFEEEGVRLQEVNTEQTKAVLRTKETAAADARATEPE</sequence>
<accession>A0A0A9G7U1</accession>
<name>A0A0A9G7U1_ARUDO</name>
<dbReference type="AlphaFoldDB" id="A0A0A9G7U1"/>
<reference evidence="1" key="2">
    <citation type="journal article" date="2015" name="Data Brief">
        <title>Shoot transcriptome of the giant reed, Arundo donax.</title>
        <authorList>
            <person name="Barrero R.A."/>
            <person name="Guerrero F.D."/>
            <person name="Moolhuijzen P."/>
            <person name="Goolsby J.A."/>
            <person name="Tidwell J."/>
            <person name="Bellgard S.E."/>
            <person name="Bellgard M.I."/>
        </authorList>
    </citation>
    <scope>NUCLEOTIDE SEQUENCE</scope>
    <source>
        <tissue evidence="1">Shoot tissue taken approximately 20 cm above the soil surface</tissue>
    </source>
</reference>
<proteinExistence type="predicted"/>
<evidence type="ECO:0000313" key="1">
    <source>
        <dbReference type="EMBL" id="JAE16763.1"/>
    </source>
</evidence>
<protein>
    <submittedName>
        <fullName evidence="1">Uncharacterized protein</fullName>
    </submittedName>
</protein>
<dbReference type="EMBL" id="GBRH01181133">
    <property type="protein sequence ID" value="JAE16763.1"/>
    <property type="molecule type" value="Transcribed_RNA"/>
</dbReference>
<reference evidence="1" key="1">
    <citation type="submission" date="2014-09" db="EMBL/GenBank/DDBJ databases">
        <authorList>
            <person name="Magalhaes I.L.F."/>
            <person name="Oliveira U."/>
            <person name="Santos F.R."/>
            <person name="Vidigal T.H.D.A."/>
            <person name="Brescovit A.D."/>
            <person name="Santos A.J."/>
        </authorList>
    </citation>
    <scope>NUCLEOTIDE SEQUENCE</scope>
    <source>
        <tissue evidence="1">Shoot tissue taken approximately 20 cm above the soil surface</tissue>
    </source>
</reference>